<organism evidence="2 3">
    <name type="scientific">Apophysomyces ossiformis</name>
    <dbReference type="NCBI Taxonomy" id="679940"/>
    <lineage>
        <taxon>Eukaryota</taxon>
        <taxon>Fungi</taxon>
        <taxon>Fungi incertae sedis</taxon>
        <taxon>Mucoromycota</taxon>
        <taxon>Mucoromycotina</taxon>
        <taxon>Mucoromycetes</taxon>
        <taxon>Mucorales</taxon>
        <taxon>Mucorineae</taxon>
        <taxon>Mucoraceae</taxon>
        <taxon>Apophysomyces</taxon>
    </lineage>
</organism>
<evidence type="ECO:0000313" key="3">
    <source>
        <dbReference type="Proteomes" id="UP000605846"/>
    </source>
</evidence>
<name>A0A8H7BXF4_9FUNG</name>
<feature type="region of interest" description="Disordered" evidence="1">
    <location>
        <begin position="1"/>
        <end position="41"/>
    </location>
</feature>
<feature type="region of interest" description="Disordered" evidence="1">
    <location>
        <begin position="249"/>
        <end position="301"/>
    </location>
</feature>
<dbReference type="AlphaFoldDB" id="A0A8H7BXF4"/>
<gene>
    <name evidence="2" type="ORF">EC973_008243</name>
</gene>
<feature type="compositionally biased region" description="Polar residues" evidence="1">
    <location>
        <begin position="530"/>
        <end position="539"/>
    </location>
</feature>
<feature type="compositionally biased region" description="Polar residues" evidence="1">
    <location>
        <begin position="274"/>
        <end position="285"/>
    </location>
</feature>
<dbReference type="OrthoDB" id="2291100at2759"/>
<sequence length="539" mass="62016">MDEIGYPQLDQKHTITRYTEEEVEVTGPTKSPPPVLMPRPIPAVAPTRNLFHKSASPSYMSKSFNFISYRETETTNEEKPMAITSPVPVGILKKAGDENLQLKKDGHSSNDGRQNLTTFSSEQPSKTEKRPNSSWKISTNPATSSPKAISTKTEDIRHQQTSDKSSDGADDIGKTLSHRKLLQENNQLKYDLQLLIGELEEMEHDRFRLHRQNYYMAIQLRQLEQKLHEFARYSAMDQSSLKQFANAPNPVGEFGKQNKDASCKTERPDRQHEFSTPVQSANAPNENKIPVRPVASTSEPVSLPTRMRYSLQDVNVADIHGKGENDQMAPVRNEEHPDSSPFPRRLRRRIPMSRKYYDIDACYADDEFFPTLPARSRNFADVALHSYWHGHSEEDDWYYRQPYGYELDLVDRWEEHPFMFRDRQRPLTRQKSWTPDFNRARRSGSLTRRRSVSSTPTPATLGPSVPPPPFTSHDAIWPDYGSDTPDPMIYPILPRYCYPSDRGTNHKTYPAQKHGRSIRRRPSGREMHESTYNVYGSSM</sequence>
<feature type="compositionally biased region" description="Basic and acidic residues" evidence="1">
    <location>
        <begin position="101"/>
        <end position="110"/>
    </location>
</feature>
<feature type="compositionally biased region" description="Polar residues" evidence="1">
    <location>
        <begin position="111"/>
        <end position="124"/>
    </location>
</feature>
<feature type="region of interest" description="Disordered" evidence="1">
    <location>
        <begin position="431"/>
        <end position="468"/>
    </location>
</feature>
<evidence type="ECO:0000256" key="1">
    <source>
        <dbReference type="SAM" id="MobiDB-lite"/>
    </source>
</evidence>
<feature type="compositionally biased region" description="Polar residues" evidence="1">
    <location>
        <begin position="132"/>
        <end position="151"/>
    </location>
</feature>
<feature type="region of interest" description="Disordered" evidence="1">
    <location>
        <begin position="503"/>
        <end position="539"/>
    </location>
</feature>
<feature type="compositionally biased region" description="Pro residues" evidence="1">
    <location>
        <begin position="30"/>
        <end position="41"/>
    </location>
</feature>
<dbReference type="EMBL" id="JABAYA010000007">
    <property type="protein sequence ID" value="KAF7731729.1"/>
    <property type="molecule type" value="Genomic_DNA"/>
</dbReference>
<comment type="caution">
    <text evidence="2">The sequence shown here is derived from an EMBL/GenBank/DDBJ whole genome shotgun (WGS) entry which is preliminary data.</text>
</comment>
<accession>A0A8H7BXF4</accession>
<feature type="region of interest" description="Disordered" evidence="1">
    <location>
        <begin position="323"/>
        <end position="344"/>
    </location>
</feature>
<proteinExistence type="predicted"/>
<evidence type="ECO:0000313" key="2">
    <source>
        <dbReference type="EMBL" id="KAF7731729.1"/>
    </source>
</evidence>
<dbReference type="Proteomes" id="UP000605846">
    <property type="component" value="Unassembled WGS sequence"/>
</dbReference>
<keyword evidence="3" id="KW-1185">Reference proteome</keyword>
<feature type="compositionally biased region" description="Basic and acidic residues" evidence="1">
    <location>
        <begin position="256"/>
        <end position="273"/>
    </location>
</feature>
<feature type="compositionally biased region" description="Basic residues" evidence="1">
    <location>
        <begin position="513"/>
        <end position="522"/>
    </location>
</feature>
<protein>
    <submittedName>
        <fullName evidence="2">Uncharacterized protein</fullName>
    </submittedName>
</protein>
<reference evidence="2" key="1">
    <citation type="submission" date="2020-01" db="EMBL/GenBank/DDBJ databases">
        <title>Genome Sequencing of Three Apophysomyces-Like Fungal Strains Confirms a Novel Fungal Genus in the Mucoromycota with divergent Burkholderia-like Endosymbiotic Bacteria.</title>
        <authorList>
            <person name="Stajich J.E."/>
            <person name="Macias A.M."/>
            <person name="Carter-House D."/>
            <person name="Lovett B."/>
            <person name="Kasson L.R."/>
            <person name="Berry K."/>
            <person name="Grigoriev I."/>
            <person name="Chang Y."/>
            <person name="Spatafora J."/>
            <person name="Kasson M.T."/>
        </authorList>
    </citation>
    <scope>NUCLEOTIDE SEQUENCE</scope>
    <source>
        <strain evidence="2">NRRL A-21654</strain>
    </source>
</reference>
<feature type="region of interest" description="Disordered" evidence="1">
    <location>
        <begin position="101"/>
        <end position="171"/>
    </location>
</feature>
<feature type="compositionally biased region" description="Basic and acidic residues" evidence="1">
    <location>
        <begin position="152"/>
        <end position="171"/>
    </location>
</feature>